<dbReference type="InterPro" id="IPR015944">
    <property type="entry name" value="Gly-tRNA-synth_bsu"/>
</dbReference>
<sequence length="685" mass="76545">MAKDLLLEIGTEEVPAHFMPGILAQLKEKATAKFQEMRLNFDEVTTLGTPRRTALLVKNLAETQQGASSEYKGPSTAIAFDKDGNPTKAAIGFARGKKVDVADLVVKDGYVYAVSSEEGKQTVELLPTLLKELVEGLNFPKNMRWGDLDFRFVRPLRWLVALYDEEVIDFTVANVTSGRVSRGHRFLSEGDFTINKASDYEQACKDAFIIVDQEKRRDIIKAQIEEIAKAHNGHAEITEDLLEEVIYLVEYPTALCGTFEDKYLKLPKEAVMTPMRDHQRYFPVLDDNNNLLPLFITVRNGGDYCLDKVQHGNERVLRARLADAQFFFDEDRKHSLYDYVEKLKTVVFQEGLGTIYDKANRLAELSAFIGEKVNATEDEIKTTKRAAILAKADLVSAMVCEFTELQGIMGREYALLDGEGQEVATAIYEHYMPRFAGDAEPASVAGRLVSLADKMDNIVATFSRGLVPTGSQDPFALRRQALGIVHTIIEANYTISISEIADKAMDLLNITDSEKRAEIQKNVAEFFTLRLKNVLGDNDVRYDIIDAVLENADEVAGTYAKACVTAQEIASGVLNDAIQAFVRVGNISKKAENNVINEALFTLDEEKALYNTYVAVAKDVETALNNKDYKTAIDKMQELTAPINKFFDNVMVMDKDEQIKNNRLALLKNIDTLIKSIADFGKIVL</sequence>
<dbReference type="PRINTS" id="PR01045">
    <property type="entry name" value="TRNASYNTHGB"/>
</dbReference>
<dbReference type="Pfam" id="PF02092">
    <property type="entry name" value="tRNA_synt_2f"/>
    <property type="match status" value="1"/>
</dbReference>
<dbReference type="GO" id="GO:0004820">
    <property type="term" value="F:glycine-tRNA ligase activity"/>
    <property type="evidence" value="ECO:0007669"/>
    <property type="project" value="UniProtKB-UniRule"/>
</dbReference>
<dbReference type="InterPro" id="IPR006194">
    <property type="entry name" value="Gly-tRNA-synth_heterodimer"/>
</dbReference>
<comment type="catalytic activity">
    <reaction evidence="9 10">
        <text>tRNA(Gly) + glycine + ATP = glycyl-tRNA(Gly) + AMP + diphosphate</text>
        <dbReference type="Rhea" id="RHEA:16013"/>
        <dbReference type="Rhea" id="RHEA-COMP:9664"/>
        <dbReference type="Rhea" id="RHEA-COMP:9683"/>
        <dbReference type="ChEBI" id="CHEBI:30616"/>
        <dbReference type="ChEBI" id="CHEBI:33019"/>
        <dbReference type="ChEBI" id="CHEBI:57305"/>
        <dbReference type="ChEBI" id="CHEBI:78442"/>
        <dbReference type="ChEBI" id="CHEBI:78522"/>
        <dbReference type="ChEBI" id="CHEBI:456215"/>
        <dbReference type="EC" id="6.1.1.14"/>
    </reaction>
</comment>
<keyword evidence="8 10" id="KW-0030">Aminoacyl-tRNA synthetase</keyword>
<dbReference type="NCBIfam" id="TIGR00211">
    <property type="entry name" value="glyS"/>
    <property type="match status" value="1"/>
</dbReference>
<evidence type="ECO:0000256" key="8">
    <source>
        <dbReference type="ARBA" id="ARBA00023146"/>
    </source>
</evidence>
<dbReference type="GO" id="GO:0006426">
    <property type="term" value="P:glycyl-tRNA aminoacylation"/>
    <property type="evidence" value="ECO:0007669"/>
    <property type="project" value="UniProtKB-UniRule"/>
</dbReference>
<evidence type="ECO:0000313" key="12">
    <source>
        <dbReference type="EMBL" id="STY70875.1"/>
    </source>
</evidence>
<comment type="subcellular location">
    <subcellularLocation>
        <location evidence="1 10">Cytoplasm</location>
    </subcellularLocation>
</comment>
<evidence type="ECO:0000259" key="11">
    <source>
        <dbReference type="SMART" id="SM00836"/>
    </source>
</evidence>
<dbReference type="PANTHER" id="PTHR30075:SF2">
    <property type="entry name" value="GLYCINE--TRNA LIGASE, CHLOROPLASTIC_MITOCHONDRIAL 2"/>
    <property type="match status" value="1"/>
</dbReference>
<dbReference type="PROSITE" id="PS50861">
    <property type="entry name" value="AA_TRNA_LIGASE_II_GLYAB"/>
    <property type="match status" value="1"/>
</dbReference>
<protein>
    <recommendedName>
        <fullName evidence="10">Glycine--tRNA ligase beta subunit</fullName>
        <ecNumber evidence="10">6.1.1.14</ecNumber>
    </recommendedName>
    <alternativeName>
        <fullName evidence="10">Glycyl-tRNA synthetase beta subunit</fullName>
        <shortName evidence="10">GlyRS</shortName>
    </alternativeName>
</protein>
<dbReference type="SUPFAM" id="SSF109604">
    <property type="entry name" value="HD-domain/PDEase-like"/>
    <property type="match status" value="1"/>
</dbReference>
<dbReference type="GO" id="GO:0005829">
    <property type="term" value="C:cytosol"/>
    <property type="evidence" value="ECO:0007669"/>
    <property type="project" value="TreeGrafter"/>
</dbReference>
<keyword evidence="3 10" id="KW-0963">Cytoplasm</keyword>
<dbReference type="InterPro" id="IPR008909">
    <property type="entry name" value="DALR_anticod-bd"/>
</dbReference>
<dbReference type="SMART" id="SM00836">
    <property type="entry name" value="DALR_1"/>
    <property type="match status" value="1"/>
</dbReference>
<dbReference type="EC" id="6.1.1.14" evidence="10"/>
<name>A0A378NSU9_9FIRM</name>
<evidence type="ECO:0000313" key="13">
    <source>
        <dbReference type="Proteomes" id="UP000255234"/>
    </source>
</evidence>
<comment type="similarity">
    <text evidence="2 10">Belongs to the class-II aminoacyl-tRNA synthetase family.</text>
</comment>
<organism evidence="12 13">
    <name type="scientific">Megamonas hypermegale</name>
    <dbReference type="NCBI Taxonomy" id="158847"/>
    <lineage>
        <taxon>Bacteria</taxon>
        <taxon>Bacillati</taxon>
        <taxon>Bacillota</taxon>
        <taxon>Negativicutes</taxon>
        <taxon>Selenomonadales</taxon>
        <taxon>Selenomonadaceae</taxon>
        <taxon>Megamonas</taxon>
    </lineage>
</organism>
<proteinExistence type="inferred from homology"/>
<keyword evidence="4 10" id="KW-0436">Ligase</keyword>
<keyword evidence="6 10" id="KW-0067">ATP-binding</keyword>
<dbReference type="SUPFAM" id="SSF47323">
    <property type="entry name" value="Anticodon-binding domain of a subclass of class I aminoacyl-tRNA synthetases"/>
    <property type="match status" value="1"/>
</dbReference>
<dbReference type="EMBL" id="UGPP01000001">
    <property type="protein sequence ID" value="STY70875.1"/>
    <property type="molecule type" value="Genomic_DNA"/>
</dbReference>
<comment type="subunit">
    <text evidence="10">Tetramer of two alpha and two beta subunits.</text>
</comment>
<evidence type="ECO:0000256" key="2">
    <source>
        <dbReference type="ARBA" id="ARBA00008226"/>
    </source>
</evidence>
<dbReference type="Proteomes" id="UP000255234">
    <property type="component" value="Unassembled WGS sequence"/>
</dbReference>
<evidence type="ECO:0000256" key="10">
    <source>
        <dbReference type="HAMAP-Rule" id="MF_00255"/>
    </source>
</evidence>
<evidence type="ECO:0000256" key="9">
    <source>
        <dbReference type="ARBA" id="ARBA00047937"/>
    </source>
</evidence>
<dbReference type="PANTHER" id="PTHR30075">
    <property type="entry name" value="GLYCYL-TRNA SYNTHETASE"/>
    <property type="match status" value="1"/>
</dbReference>
<dbReference type="HAMAP" id="MF_00255">
    <property type="entry name" value="Gly_tRNA_synth_beta"/>
    <property type="match status" value="1"/>
</dbReference>
<dbReference type="GO" id="GO:0006420">
    <property type="term" value="P:arginyl-tRNA aminoacylation"/>
    <property type="evidence" value="ECO:0007669"/>
    <property type="project" value="InterPro"/>
</dbReference>
<dbReference type="Pfam" id="PF05746">
    <property type="entry name" value="DALR_1"/>
    <property type="match status" value="1"/>
</dbReference>
<dbReference type="STRING" id="1122216.GCA_000423385_00874"/>
<keyword evidence="5 10" id="KW-0547">Nucleotide-binding</keyword>
<evidence type="ECO:0000256" key="7">
    <source>
        <dbReference type="ARBA" id="ARBA00022917"/>
    </source>
</evidence>
<evidence type="ECO:0000256" key="6">
    <source>
        <dbReference type="ARBA" id="ARBA00022840"/>
    </source>
</evidence>
<reference evidence="12 13" key="1">
    <citation type="submission" date="2018-06" db="EMBL/GenBank/DDBJ databases">
        <authorList>
            <consortium name="Pathogen Informatics"/>
            <person name="Doyle S."/>
        </authorList>
    </citation>
    <scope>NUCLEOTIDE SEQUENCE [LARGE SCALE GENOMIC DNA]</scope>
    <source>
        <strain evidence="12 13">NCTC10571</strain>
    </source>
</reference>
<evidence type="ECO:0000256" key="5">
    <source>
        <dbReference type="ARBA" id="ARBA00022741"/>
    </source>
</evidence>
<gene>
    <name evidence="10 12" type="primary">glyS</name>
    <name evidence="12" type="ORF">NCTC10571_01025</name>
</gene>
<accession>A0A378NSU9</accession>
<dbReference type="GO" id="GO:0004814">
    <property type="term" value="F:arginine-tRNA ligase activity"/>
    <property type="evidence" value="ECO:0007669"/>
    <property type="project" value="InterPro"/>
</dbReference>
<dbReference type="Gene3D" id="1.10.730.10">
    <property type="entry name" value="Isoleucyl-tRNA Synthetase, Domain 1"/>
    <property type="match status" value="1"/>
</dbReference>
<dbReference type="RefSeq" id="WP_115151324.1">
    <property type="nucleotide sequence ID" value="NZ_UGPP01000001.1"/>
</dbReference>
<evidence type="ECO:0000256" key="1">
    <source>
        <dbReference type="ARBA" id="ARBA00004496"/>
    </source>
</evidence>
<evidence type="ECO:0000256" key="4">
    <source>
        <dbReference type="ARBA" id="ARBA00022598"/>
    </source>
</evidence>
<dbReference type="GO" id="GO:0005524">
    <property type="term" value="F:ATP binding"/>
    <property type="evidence" value="ECO:0007669"/>
    <property type="project" value="UniProtKB-UniRule"/>
</dbReference>
<dbReference type="InterPro" id="IPR009080">
    <property type="entry name" value="tRNAsynth_Ia_anticodon-bd"/>
</dbReference>
<feature type="domain" description="DALR anticodon binding" evidence="11">
    <location>
        <begin position="578"/>
        <end position="679"/>
    </location>
</feature>
<keyword evidence="7 10" id="KW-0648">Protein biosynthesis</keyword>
<evidence type="ECO:0000256" key="3">
    <source>
        <dbReference type="ARBA" id="ARBA00022490"/>
    </source>
</evidence>
<dbReference type="AlphaFoldDB" id="A0A378NSU9"/>